<organism evidence="1 2">
    <name type="scientific">Ambrosia artemisiifolia</name>
    <name type="common">Common ragweed</name>
    <dbReference type="NCBI Taxonomy" id="4212"/>
    <lineage>
        <taxon>Eukaryota</taxon>
        <taxon>Viridiplantae</taxon>
        <taxon>Streptophyta</taxon>
        <taxon>Embryophyta</taxon>
        <taxon>Tracheophyta</taxon>
        <taxon>Spermatophyta</taxon>
        <taxon>Magnoliopsida</taxon>
        <taxon>eudicotyledons</taxon>
        <taxon>Gunneridae</taxon>
        <taxon>Pentapetalae</taxon>
        <taxon>asterids</taxon>
        <taxon>campanulids</taxon>
        <taxon>Asterales</taxon>
        <taxon>Asteraceae</taxon>
        <taxon>Asteroideae</taxon>
        <taxon>Heliantheae alliance</taxon>
        <taxon>Heliantheae</taxon>
        <taxon>Ambrosia</taxon>
    </lineage>
</organism>
<dbReference type="EMBL" id="JAMZMK010009312">
    <property type="protein sequence ID" value="KAI7736316.1"/>
    <property type="molecule type" value="Genomic_DNA"/>
</dbReference>
<comment type="caution">
    <text evidence="1">The sequence shown here is derived from an EMBL/GenBank/DDBJ whole genome shotgun (WGS) entry which is preliminary data.</text>
</comment>
<protein>
    <submittedName>
        <fullName evidence="1">Uncharacterized protein</fullName>
    </submittedName>
</protein>
<dbReference type="AlphaFoldDB" id="A0AAD5GDE0"/>
<dbReference type="Proteomes" id="UP001206925">
    <property type="component" value="Unassembled WGS sequence"/>
</dbReference>
<evidence type="ECO:0000313" key="1">
    <source>
        <dbReference type="EMBL" id="KAI7736316.1"/>
    </source>
</evidence>
<gene>
    <name evidence="1" type="ORF">M8C21_020673</name>
</gene>
<proteinExistence type="predicted"/>
<reference evidence="1" key="1">
    <citation type="submission" date="2022-06" db="EMBL/GenBank/DDBJ databases">
        <title>Uncovering the hologenomic basis of an extraordinary plant invasion.</title>
        <authorList>
            <person name="Bieker V.C."/>
            <person name="Martin M.D."/>
            <person name="Gilbert T."/>
            <person name="Hodgins K."/>
            <person name="Battlay P."/>
            <person name="Petersen B."/>
            <person name="Wilson J."/>
        </authorList>
    </citation>
    <scope>NUCLEOTIDE SEQUENCE</scope>
    <source>
        <strain evidence="1">AA19_3_7</strain>
        <tissue evidence="1">Leaf</tissue>
    </source>
</reference>
<keyword evidence="2" id="KW-1185">Reference proteome</keyword>
<evidence type="ECO:0000313" key="2">
    <source>
        <dbReference type="Proteomes" id="UP001206925"/>
    </source>
</evidence>
<name>A0AAD5GDE0_AMBAR</name>
<feature type="non-terminal residue" evidence="1">
    <location>
        <position position="115"/>
    </location>
</feature>
<accession>A0AAD5GDE0</accession>
<sequence>MSERRCRIRLRLTVVLPGGPGNRAVYRHNEIAFLSFLLSGPSPYTNLKSYDDAKTMVGIHWFGVATVKSLGLQPNGLPIMSPKCTCFAYLGVVRLNLLYYNEEKQLIGNLSYSGV</sequence>